<proteinExistence type="predicted"/>
<gene>
    <name evidence="1" type="ORF">AVDCRST_MAG74-3354</name>
</gene>
<organism evidence="1">
    <name type="scientific">uncultured Pyrinomonadaceae bacterium</name>
    <dbReference type="NCBI Taxonomy" id="2283094"/>
    <lineage>
        <taxon>Bacteria</taxon>
        <taxon>Pseudomonadati</taxon>
        <taxon>Acidobacteriota</taxon>
        <taxon>Blastocatellia</taxon>
        <taxon>Blastocatellales</taxon>
        <taxon>Pyrinomonadaceae</taxon>
        <taxon>environmental samples</taxon>
    </lineage>
</organism>
<name>A0A6J4PZN7_9BACT</name>
<protein>
    <submittedName>
        <fullName evidence="1">Uncharacterized protein</fullName>
    </submittedName>
</protein>
<evidence type="ECO:0000313" key="1">
    <source>
        <dbReference type="EMBL" id="CAA9426272.1"/>
    </source>
</evidence>
<accession>A0A6J4PZN7</accession>
<dbReference type="EMBL" id="CADCUR010000288">
    <property type="protein sequence ID" value="CAA9426272.1"/>
    <property type="molecule type" value="Genomic_DNA"/>
</dbReference>
<sequence length="53" mass="6551">MSEDFLTGIQMTKFPLWTNWKVYFDWVIYFTNFRQAIVIIRFRFFDTTLSIVC</sequence>
<reference evidence="1" key="1">
    <citation type="submission" date="2020-02" db="EMBL/GenBank/DDBJ databases">
        <authorList>
            <person name="Meier V. D."/>
        </authorList>
    </citation>
    <scope>NUCLEOTIDE SEQUENCE</scope>
    <source>
        <strain evidence="1">AVDCRST_MAG74</strain>
    </source>
</reference>
<dbReference type="AlphaFoldDB" id="A0A6J4PZN7"/>